<protein>
    <submittedName>
        <fullName evidence="3">General secretion pathway protein GspB</fullName>
    </submittedName>
</protein>
<feature type="domain" description="Type II secretion system protein GspB C-terminal" evidence="2">
    <location>
        <begin position="253"/>
        <end position="309"/>
    </location>
</feature>
<dbReference type="GO" id="GO:0015627">
    <property type="term" value="C:type II protein secretion system complex"/>
    <property type="evidence" value="ECO:0007669"/>
    <property type="project" value="InterPro"/>
</dbReference>
<dbReference type="InterPro" id="IPR032389">
    <property type="entry name" value="GspB_C"/>
</dbReference>
<dbReference type="RefSeq" id="WP_363796859.1">
    <property type="nucleotide sequence ID" value="NZ_CP159925.1"/>
</dbReference>
<evidence type="ECO:0000256" key="1">
    <source>
        <dbReference type="SAM" id="MobiDB-lite"/>
    </source>
</evidence>
<evidence type="ECO:0000259" key="2">
    <source>
        <dbReference type="Pfam" id="PF16537"/>
    </source>
</evidence>
<gene>
    <name evidence="3" type="ORF">ABU614_16525</name>
</gene>
<dbReference type="Pfam" id="PF16537">
    <property type="entry name" value="T2SSB"/>
    <property type="match status" value="1"/>
</dbReference>
<accession>A0AAU8MS90</accession>
<sequence>MSLILEALRKSEAERRRGQTPDLHAPLPPLPPPLRRSAAPWLWGAGAAVLAAAVGVWMLRPESLPQGPAGPVAATAADAAAPPNTAANVAERREPAAATAAPAPGVSGPDVSAVAGERTSAPSVTAGERGGAPAAALSPPTGTAAKATTAERVSAPPTAAASSAATAAIGTNASAPAPAAPVAAVSSNLASASSSASRPPSAAPAQTAAAAAALEPMAAPEPVPVLPPSAAKPAGEGGAMRLADLSPEARKQLPPLKLSMHMWNDEPARRFVIVDGQRLAEGDRIGEAVLVAIRPDGAVLDWNGRRLQLSLR</sequence>
<feature type="compositionally biased region" description="Low complexity" evidence="1">
    <location>
        <begin position="141"/>
        <end position="158"/>
    </location>
</feature>
<feature type="region of interest" description="Disordered" evidence="1">
    <location>
        <begin position="67"/>
        <end position="158"/>
    </location>
</feature>
<organism evidence="3">
    <name type="scientific">Lysobacter firmicutimachus</name>
    <dbReference type="NCBI Taxonomy" id="1792846"/>
    <lineage>
        <taxon>Bacteria</taxon>
        <taxon>Pseudomonadati</taxon>
        <taxon>Pseudomonadota</taxon>
        <taxon>Gammaproteobacteria</taxon>
        <taxon>Lysobacterales</taxon>
        <taxon>Lysobacteraceae</taxon>
        <taxon>Lysobacter</taxon>
    </lineage>
</organism>
<feature type="compositionally biased region" description="Low complexity" evidence="1">
    <location>
        <begin position="67"/>
        <end position="89"/>
    </location>
</feature>
<reference evidence="3" key="1">
    <citation type="submission" date="2024-06" db="EMBL/GenBank/DDBJ databases">
        <authorList>
            <person name="Li S."/>
        </authorList>
    </citation>
    <scope>NUCLEOTIDE SEQUENCE</scope>
    <source>
        <strain evidence="3">SR10</strain>
    </source>
</reference>
<dbReference type="AlphaFoldDB" id="A0AAU8MS90"/>
<evidence type="ECO:0000313" key="3">
    <source>
        <dbReference type="EMBL" id="XCO73982.1"/>
    </source>
</evidence>
<proteinExistence type="predicted"/>
<feature type="region of interest" description="Disordered" evidence="1">
    <location>
        <begin position="12"/>
        <end position="31"/>
    </location>
</feature>
<dbReference type="EMBL" id="CP159925">
    <property type="protein sequence ID" value="XCO73982.1"/>
    <property type="molecule type" value="Genomic_DNA"/>
</dbReference>
<name>A0AAU8MS90_9GAMM</name>